<proteinExistence type="predicted"/>
<keyword evidence="1" id="KW-0732">Signal</keyword>
<reference evidence="3 4" key="1">
    <citation type="submission" date="2019-02" db="EMBL/GenBank/DDBJ databases">
        <title>Deep-cultivation of Planctomycetes and their phenomic and genomic characterization uncovers novel biology.</title>
        <authorList>
            <person name="Wiegand S."/>
            <person name="Jogler M."/>
            <person name="Boedeker C."/>
            <person name="Pinto D."/>
            <person name="Vollmers J."/>
            <person name="Rivas-Marin E."/>
            <person name="Kohn T."/>
            <person name="Peeters S.H."/>
            <person name="Heuer A."/>
            <person name="Rast P."/>
            <person name="Oberbeckmann S."/>
            <person name="Bunk B."/>
            <person name="Jeske O."/>
            <person name="Meyerdierks A."/>
            <person name="Storesund J.E."/>
            <person name="Kallscheuer N."/>
            <person name="Luecker S."/>
            <person name="Lage O.M."/>
            <person name="Pohl T."/>
            <person name="Merkel B.J."/>
            <person name="Hornburger P."/>
            <person name="Mueller R.-W."/>
            <person name="Bruemmer F."/>
            <person name="Labrenz M."/>
            <person name="Spormann A.M."/>
            <person name="Op den Camp H."/>
            <person name="Overmann J."/>
            <person name="Amann R."/>
            <person name="Jetten M.S.M."/>
            <person name="Mascher T."/>
            <person name="Medema M.H."/>
            <person name="Devos D.P."/>
            <person name="Kaster A.-K."/>
            <person name="Ovreas L."/>
            <person name="Rohde M."/>
            <person name="Galperin M.Y."/>
            <person name="Jogler C."/>
        </authorList>
    </citation>
    <scope>NUCLEOTIDE SEQUENCE [LARGE SCALE GENOMIC DNA]</scope>
    <source>
        <strain evidence="3 4">FF011L</strain>
    </source>
</reference>
<feature type="chain" id="PRO_5022065830" description="Ice-binding protein C-terminal domain-containing protein" evidence="1">
    <location>
        <begin position="28"/>
        <end position="187"/>
    </location>
</feature>
<name>A0A517MKS3_9BACT</name>
<dbReference type="Pfam" id="PF07589">
    <property type="entry name" value="PEP-CTERM"/>
    <property type="match status" value="1"/>
</dbReference>
<evidence type="ECO:0000256" key="1">
    <source>
        <dbReference type="SAM" id="SignalP"/>
    </source>
</evidence>
<dbReference type="Proteomes" id="UP000320672">
    <property type="component" value="Chromosome"/>
</dbReference>
<dbReference type="KEGG" id="rml:FF011L_42920"/>
<evidence type="ECO:0000259" key="2">
    <source>
        <dbReference type="Pfam" id="PF07589"/>
    </source>
</evidence>
<keyword evidence="4" id="KW-1185">Reference proteome</keyword>
<feature type="signal peptide" evidence="1">
    <location>
        <begin position="1"/>
        <end position="27"/>
    </location>
</feature>
<gene>
    <name evidence="3" type="ORF">FF011L_42920</name>
</gene>
<dbReference type="NCBIfam" id="TIGR02595">
    <property type="entry name" value="PEP_CTERM"/>
    <property type="match status" value="1"/>
</dbReference>
<sequence length="187" mass="19724" precursor="true">MSVKVRNFVLMCAVLAAVTCWSQAARAGMIYVGSWDVYASPLAESWNLSPPNGPLAYTGQEAAALIFGGSPGDYSISTIDINPLNINNMAWYDTIGIGESIQAEDWNVKYLGFYYGPTSGYAGGFGVAASSALVKDNLVGHGRVNYAFRSDTNAVPEPSSLGVLGVLGVGLMISVYRRRSATACASC</sequence>
<dbReference type="RefSeq" id="WP_145353657.1">
    <property type="nucleotide sequence ID" value="NZ_CP036262.1"/>
</dbReference>
<dbReference type="EMBL" id="CP036262">
    <property type="protein sequence ID" value="QDS95495.1"/>
    <property type="molecule type" value="Genomic_DNA"/>
</dbReference>
<evidence type="ECO:0000313" key="4">
    <source>
        <dbReference type="Proteomes" id="UP000320672"/>
    </source>
</evidence>
<accession>A0A517MKS3</accession>
<evidence type="ECO:0000313" key="3">
    <source>
        <dbReference type="EMBL" id="QDS95495.1"/>
    </source>
</evidence>
<protein>
    <recommendedName>
        <fullName evidence="2">Ice-binding protein C-terminal domain-containing protein</fullName>
    </recommendedName>
</protein>
<dbReference type="AlphaFoldDB" id="A0A517MKS3"/>
<dbReference type="OrthoDB" id="9805017at2"/>
<dbReference type="InterPro" id="IPR013424">
    <property type="entry name" value="Ice-binding_C"/>
</dbReference>
<organism evidence="3 4">
    <name type="scientific">Roseimaritima multifibrata</name>
    <dbReference type="NCBI Taxonomy" id="1930274"/>
    <lineage>
        <taxon>Bacteria</taxon>
        <taxon>Pseudomonadati</taxon>
        <taxon>Planctomycetota</taxon>
        <taxon>Planctomycetia</taxon>
        <taxon>Pirellulales</taxon>
        <taxon>Pirellulaceae</taxon>
        <taxon>Roseimaritima</taxon>
    </lineage>
</organism>
<feature type="domain" description="Ice-binding protein C-terminal" evidence="2">
    <location>
        <begin position="154"/>
        <end position="179"/>
    </location>
</feature>